<dbReference type="SMART" id="SM00220">
    <property type="entry name" value="S_TKc"/>
    <property type="match status" value="1"/>
</dbReference>
<evidence type="ECO:0000256" key="4">
    <source>
        <dbReference type="ARBA" id="ARBA00022737"/>
    </source>
</evidence>
<keyword evidence="4" id="KW-0677">Repeat</keyword>
<dbReference type="InterPro" id="IPR032675">
    <property type="entry name" value="LRR_dom_sf"/>
</dbReference>
<dbReference type="Pfam" id="PF13516">
    <property type="entry name" value="LRR_6"/>
    <property type="match status" value="3"/>
</dbReference>
<dbReference type="PROSITE" id="PS50011">
    <property type="entry name" value="PROTEIN_KINASE_DOM"/>
    <property type="match status" value="1"/>
</dbReference>
<proteinExistence type="predicted"/>
<dbReference type="GO" id="GO:0008270">
    <property type="term" value="F:zinc ion binding"/>
    <property type="evidence" value="ECO:0007669"/>
    <property type="project" value="UniProtKB-KW"/>
</dbReference>
<evidence type="ECO:0000256" key="1">
    <source>
        <dbReference type="ARBA" id="ARBA00022468"/>
    </source>
</evidence>
<dbReference type="GO" id="GO:0005096">
    <property type="term" value="F:GTPase activator activity"/>
    <property type="evidence" value="ECO:0007669"/>
    <property type="project" value="UniProtKB-KW"/>
</dbReference>
<dbReference type="InterPro" id="IPR001611">
    <property type="entry name" value="Leu-rich_rpt"/>
</dbReference>
<dbReference type="InterPro" id="IPR002867">
    <property type="entry name" value="IBR_dom"/>
</dbReference>
<dbReference type="GO" id="GO:0031267">
    <property type="term" value="F:small GTPase binding"/>
    <property type="evidence" value="ECO:0007669"/>
    <property type="project" value="TreeGrafter"/>
</dbReference>
<name>A0A9K3GIE5_9EUKA</name>
<dbReference type="GO" id="GO:0005634">
    <property type="term" value="C:nucleus"/>
    <property type="evidence" value="ECO:0007669"/>
    <property type="project" value="TreeGrafter"/>
</dbReference>
<keyword evidence="7" id="KW-0862">Zinc</keyword>
<dbReference type="PROSITE" id="PS00108">
    <property type="entry name" value="PROTEIN_KINASE_ST"/>
    <property type="match status" value="1"/>
</dbReference>
<dbReference type="InterPro" id="IPR008271">
    <property type="entry name" value="Ser/Thr_kinase_AS"/>
</dbReference>
<dbReference type="InterPro" id="IPR027038">
    <property type="entry name" value="RanGap"/>
</dbReference>
<dbReference type="GO" id="GO:0006913">
    <property type="term" value="P:nucleocytoplasmic transport"/>
    <property type="evidence" value="ECO:0007669"/>
    <property type="project" value="TreeGrafter"/>
</dbReference>
<dbReference type="Pfam" id="PF07714">
    <property type="entry name" value="PK_Tyr_Ser-Thr"/>
    <property type="match status" value="1"/>
</dbReference>
<reference evidence="9 10" key="1">
    <citation type="journal article" date="2018" name="PLoS ONE">
        <title>The draft genome of Kipferlia bialata reveals reductive genome evolution in fornicate parasites.</title>
        <authorList>
            <person name="Tanifuji G."/>
            <person name="Takabayashi S."/>
            <person name="Kume K."/>
            <person name="Takagi M."/>
            <person name="Nakayama T."/>
            <person name="Kamikawa R."/>
            <person name="Inagaki Y."/>
            <person name="Hashimoto T."/>
        </authorList>
    </citation>
    <scope>NUCLEOTIDE SEQUENCE [LARGE SCALE GENOMIC DNA]</scope>
    <source>
        <strain evidence="9">NY0173</strain>
    </source>
</reference>
<dbReference type="Proteomes" id="UP000265618">
    <property type="component" value="Unassembled WGS sequence"/>
</dbReference>
<keyword evidence="5" id="KW-0863">Zinc-finger</keyword>
<dbReference type="OrthoDB" id="1431934at2759"/>
<dbReference type="Gene3D" id="3.80.10.10">
    <property type="entry name" value="Ribonuclease Inhibitor"/>
    <property type="match status" value="3"/>
</dbReference>
<dbReference type="InterPro" id="IPR001245">
    <property type="entry name" value="Ser-Thr/Tyr_kinase_cat_dom"/>
</dbReference>
<keyword evidence="3" id="KW-0479">Metal-binding</keyword>
<dbReference type="Gene3D" id="1.10.510.10">
    <property type="entry name" value="Transferase(Phosphotransferase) domain 1"/>
    <property type="match status" value="1"/>
</dbReference>
<sequence length="1727" mass="188216">MTAESVYDVVCVKGGLKRNTERLLKLTDTEIHHVKEDEVTKRFALSSVSSVKDHGDHITLLFGDESTSYTSTRPEMDKILRDVCTRRRALADSQEQAPPDWVLSTLLAVLHRTCPHPAVVDAMESCLRGDGTGLSITATNMGTEGAAALADAFTLVPGLQKLGVQGNPIGDVGATAISQSLKHVPKLTQLVFRSCPIGDTAALAVVHALDKTRISYLWLRSDVTPSNKITVRGVHVLKADNPMTDELLAILADNTPEKRTSFARAFLKRHSPDRRDLMTPLERFYDGCSEDGVVAALRKCIGDGETALVLVGDDTGLCGATALKEAIQHVPGLEKVSLENCIIGNAGAVFLAEALCHTPHLNTLNLRANMLGDIGATALSQSLAHLPDLRRIGLRDCPVSDAGIEAIVNALLVAQSPPKLISLMLTGTHLTDGGIECLTKTCTSIPSLQSLEVNSLAAIKCRPDIEIQVQAILAQSTTQDRAPLAAGFNQSFGLDRKPVDATDAAVLERERQAELWHLGDRCGNAAVAAALKKCVKAVGTDPVCPTELVLTSSDVGNVGTAAIAVAFQHLPNLDNLDLGHTKMTDVGASAIASELVTMQSLRKLSVECAGVTMRGVCSIVALLPLCPNVVQLRTGRIETTGQSVTGILSTREQGARQSMVNAFCRTHGYEEGVLEPRVSVGTSTCLSSADSSTQIEGDLLRIRNITPEELDKIESLIATFRANDLSQVSETVASLRGIVPSLMGLNLSMTSLEQLLVDNPIETLATRNVSPILSDITPYYNIFCGCLADCTKTDLLVDSVDTVTLCRNLIGSVEKMCPIIIPSDVLSLQPADRQHVCLAMEYNRHLFNAIEASKPLLAVREDIRLCVEEYSGLDVEATVSRAIALQPQVMELHQTLLFRVTEEADMREALAELHTLPAIAKDRLHSVGDDLAVCEVSIQRRQDRREPISSKMTEDRDHLQREKNRIESVLLKGRSLMQKLSRHKRHPEAAEVLRSQPLKHPLDDTALSQFSHLCCEYPFHAFNPDAFNVGNHTLFVGRHPDSHMPVVLKEYNLSIPAEVEHARREVSVFNTVRDVHIVQFLGLVVGSGKCYVVTEKYNCNLLEFLKTKPTTTTRRHIGREVLLGLSCLEGHRVVHRDIKPQNILINHADGVVTAVALADFDISKNPQDYLTTLDKTGAGTMDFLDPTSRQSGEFDSLSDVYSFGRTMQVLFASQDNPLAALLHGTEVTTADLSSHDVTIINRCMNASKSERMSAYYMAASGLFVSREKSAAPSGEANARLQRILASVWQQVQRVRPDAEAVPCTVDSLLTHFALPEAPSIAGYCRVTVQGNDDEEASPLRAMLTVLQDPVLIGGEQIALLEAGDGDFLLVPSIDACTVMQECVMTVDRDALERLETLKLYFRGLGRFLAFQLLEGPLPHGLLGLAVYAAMRGNINGWLQDPVVVSRVFASTFPVQRRSLLKLLASGAAIPFNSIPGSQELDERVLDPHNEGDFAAHFEYSYVRLMMEAGIEIHRGYTSLHPDWAEAAVALTLDQFLEASAALSPFSMHQYMGAFTIANDSLREAFEAFVKSQVTLHNDNLLRMLLVFACGCPMLPQTKVTLELASGAARLALPSAHQCTSTITVPDTCLQRLDMAFQDSCEAAGITLGTGDRSRARVEEDLNRELSRFRILSDEYRTCPSCGVAVERTQGCNRMSCTCGKHFCWACGYVSANKTSVYRHMVEKHGGY</sequence>
<protein>
    <recommendedName>
        <fullName evidence="8">Protein kinase domain-containing protein</fullName>
    </recommendedName>
</protein>
<dbReference type="SUPFAM" id="SSF56112">
    <property type="entry name" value="Protein kinase-like (PK-like)"/>
    <property type="match status" value="1"/>
</dbReference>
<evidence type="ECO:0000313" key="10">
    <source>
        <dbReference type="Proteomes" id="UP000265618"/>
    </source>
</evidence>
<evidence type="ECO:0000256" key="3">
    <source>
        <dbReference type="ARBA" id="ARBA00022723"/>
    </source>
</evidence>
<keyword evidence="2" id="KW-0433">Leucine-rich repeat</keyword>
<evidence type="ECO:0000256" key="7">
    <source>
        <dbReference type="ARBA" id="ARBA00022833"/>
    </source>
</evidence>
<dbReference type="PANTHER" id="PTHR24113:SF12">
    <property type="entry name" value="RAN GTPASE-ACTIVATING PROTEIN 1"/>
    <property type="match status" value="1"/>
</dbReference>
<dbReference type="EMBL" id="BDIP01001211">
    <property type="protein sequence ID" value="GIQ83862.1"/>
    <property type="molecule type" value="Genomic_DNA"/>
</dbReference>
<evidence type="ECO:0000256" key="5">
    <source>
        <dbReference type="ARBA" id="ARBA00022771"/>
    </source>
</evidence>
<dbReference type="GO" id="GO:0005524">
    <property type="term" value="F:ATP binding"/>
    <property type="evidence" value="ECO:0007669"/>
    <property type="project" value="InterPro"/>
</dbReference>
<evidence type="ECO:0000259" key="8">
    <source>
        <dbReference type="PROSITE" id="PS50011"/>
    </source>
</evidence>
<dbReference type="SUPFAM" id="SSF52047">
    <property type="entry name" value="RNI-like"/>
    <property type="match status" value="2"/>
</dbReference>
<dbReference type="InterPro" id="IPR011009">
    <property type="entry name" value="Kinase-like_dom_sf"/>
</dbReference>
<dbReference type="PANTHER" id="PTHR24113">
    <property type="entry name" value="RAN GTPASE-ACTIVATING PROTEIN 1"/>
    <property type="match status" value="1"/>
</dbReference>
<gene>
    <name evidence="9" type="ORF">KIPB_005258</name>
</gene>
<dbReference type="SMART" id="SM00368">
    <property type="entry name" value="LRR_RI"/>
    <property type="match status" value="7"/>
</dbReference>
<dbReference type="GO" id="GO:0004672">
    <property type="term" value="F:protein kinase activity"/>
    <property type="evidence" value="ECO:0007669"/>
    <property type="project" value="InterPro"/>
</dbReference>
<dbReference type="Gene3D" id="1.20.120.1750">
    <property type="match status" value="1"/>
</dbReference>
<keyword evidence="10" id="KW-1185">Reference proteome</keyword>
<dbReference type="SUPFAM" id="SSF57850">
    <property type="entry name" value="RING/U-box"/>
    <property type="match status" value="1"/>
</dbReference>
<dbReference type="InterPro" id="IPR000719">
    <property type="entry name" value="Prot_kinase_dom"/>
</dbReference>
<dbReference type="Pfam" id="PF01485">
    <property type="entry name" value="IBR"/>
    <property type="match status" value="1"/>
</dbReference>
<dbReference type="CDD" id="cd00180">
    <property type="entry name" value="PKc"/>
    <property type="match status" value="1"/>
</dbReference>
<comment type="caution">
    <text evidence="9">The sequence shown here is derived from an EMBL/GenBank/DDBJ whole genome shotgun (WGS) entry which is preliminary data.</text>
</comment>
<evidence type="ECO:0000256" key="2">
    <source>
        <dbReference type="ARBA" id="ARBA00022614"/>
    </source>
</evidence>
<organism evidence="9 10">
    <name type="scientific">Kipferlia bialata</name>
    <dbReference type="NCBI Taxonomy" id="797122"/>
    <lineage>
        <taxon>Eukaryota</taxon>
        <taxon>Metamonada</taxon>
        <taxon>Carpediemonas-like organisms</taxon>
        <taxon>Kipferlia</taxon>
    </lineage>
</organism>
<dbReference type="GO" id="GO:0005829">
    <property type="term" value="C:cytosol"/>
    <property type="evidence" value="ECO:0007669"/>
    <property type="project" value="TreeGrafter"/>
</dbReference>
<accession>A0A9K3GIE5</accession>
<keyword evidence="6" id="KW-0833">Ubl conjugation pathway</keyword>
<evidence type="ECO:0000256" key="6">
    <source>
        <dbReference type="ARBA" id="ARBA00022786"/>
    </source>
</evidence>
<dbReference type="GO" id="GO:0048471">
    <property type="term" value="C:perinuclear region of cytoplasm"/>
    <property type="evidence" value="ECO:0007669"/>
    <property type="project" value="TreeGrafter"/>
</dbReference>
<keyword evidence="1" id="KW-0343">GTPase activation</keyword>
<evidence type="ECO:0000313" key="9">
    <source>
        <dbReference type="EMBL" id="GIQ83862.1"/>
    </source>
</evidence>
<feature type="domain" description="Protein kinase" evidence="8">
    <location>
        <begin position="1020"/>
        <end position="1263"/>
    </location>
</feature>